<dbReference type="Pfam" id="PF03372">
    <property type="entry name" value="Exo_endo_phos"/>
    <property type="match status" value="1"/>
</dbReference>
<dbReference type="PANTHER" id="PTHR12121:SF79">
    <property type="entry name" value="CARBON CATABOLITE REPRESSOR PROTEIN 4 HOMOLOG 1-LIKE ISOFORM X1"/>
    <property type="match status" value="1"/>
</dbReference>
<dbReference type="SUPFAM" id="SSF56219">
    <property type="entry name" value="DNase I-like"/>
    <property type="match status" value="1"/>
</dbReference>
<dbReference type="eggNOG" id="KOG0620">
    <property type="taxonomic scope" value="Eukaryota"/>
</dbReference>
<reference evidence="3" key="1">
    <citation type="journal article" date="2007" name="Nature">
        <title>The grapevine genome sequence suggests ancestral hexaploidization in major angiosperm phyla.</title>
        <authorList>
            <consortium name="The French-Italian Public Consortium for Grapevine Genome Characterization."/>
            <person name="Jaillon O."/>
            <person name="Aury J.-M."/>
            <person name="Noel B."/>
            <person name="Policriti A."/>
            <person name="Clepet C."/>
            <person name="Casagrande A."/>
            <person name="Choisne N."/>
            <person name="Aubourg S."/>
            <person name="Vitulo N."/>
            <person name="Jubin C."/>
            <person name="Vezzi A."/>
            <person name="Legeai F."/>
            <person name="Hugueney P."/>
            <person name="Dasilva C."/>
            <person name="Horner D."/>
            <person name="Mica E."/>
            <person name="Jublot D."/>
            <person name="Poulain J."/>
            <person name="Bruyere C."/>
            <person name="Billault A."/>
            <person name="Segurens B."/>
            <person name="Gouyvenoux M."/>
            <person name="Ugarte E."/>
            <person name="Cattonaro F."/>
            <person name="Anthouard V."/>
            <person name="Vico V."/>
            <person name="Del Fabbro C."/>
            <person name="Alaux M."/>
            <person name="Di Gaspero G."/>
            <person name="Dumas V."/>
            <person name="Felice N."/>
            <person name="Paillard S."/>
            <person name="Juman I."/>
            <person name="Moroldo M."/>
            <person name="Scalabrin S."/>
            <person name="Canaguier A."/>
            <person name="Le Clainche I."/>
            <person name="Malacrida G."/>
            <person name="Durand E."/>
            <person name="Pesole G."/>
            <person name="Laucou V."/>
            <person name="Chatelet P."/>
            <person name="Merdinoglu D."/>
            <person name="Delledonne M."/>
            <person name="Pezzotti M."/>
            <person name="Lecharny A."/>
            <person name="Scarpelli C."/>
            <person name="Artiguenave F."/>
            <person name="Pe M.E."/>
            <person name="Valle G."/>
            <person name="Morgante M."/>
            <person name="Caboche M."/>
            <person name="Adam-Blondon A.-F."/>
            <person name="Weissenbach J."/>
            <person name="Quetier F."/>
            <person name="Wincker P."/>
        </authorList>
    </citation>
    <scope>NUCLEOTIDE SEQUENCE [LARGE SCALE GENOMIC DNA]</scope>
    <source>
        <strain evidence="3">cv. Pinot noir / PN40024</strain>
    </source>
</reference>
<protein>
    <recommendedName>
        <fullName evidence="1">Endonuclease/exonuclease/phosphatase domain-containing protein</fullName>
    </recommendedName>
</protein>
<dbReference type="Proteomes" id="UP000009183">
    <property type="component" value="Chromosome 18"/>
</dbReference>
<name>F6H0P9_VITVI</name>
<gene>
    <name evidence="2" type="ordered locus">VIT_18s0001g05590</name>
</gene>
<dbReference type="PaxDb" id="29760-VIT_18s0001g05590.t01"/>
<dbReference type="AlphaFoldDB" id="F6H0P9"/>
<dbReference type="ExpressionAtlas" id="F6H0P9">
    <property type="expression patterns" value="baseline and differential"/>
</dbReference>
<accession>F6H0P9</accession>
<dbReference type="InterPro" id="IPR050410">
    <property type="entry name" value="CCR4/nocturin_mRNA_transcr"/>
</dbReference>
<proteinExistence type="predicted"/>
<dbReference type="Gene3D" id="3.60.10.10">
    <property type="entry name" value="Endonuclease/exonuclease/phosphatase"/>
    <property type="match status" value="1"/>
</dbReference>
<evidence type="ECO:0000259" key="1">
    <source>
        <dbReference type="Pfam" id="PF03372"/>
    </source>
</evidence>
<dbReference type="InterPro" id="IPR005135">
    <property type="entry name" value="Endo/exonuclease/phosphatase"/>
</dbReference>
<dbReference type="GO" id="GO:0003824">
    <property type="term" value="F:catalytic activity"/>
    <property type="evidence" value="ECO:0007669"/>
    <property type="project" value="InterPro"/>
</dbReference>
<evidence type="ECO:0000313" key="3">
    <source>
        <dbReference type="Proteomes" id="UP000009183"/>
    </source>
</evidence>
<evidence type="ECO:0000313" key="2">
    <source>
        <dbReference type="EMBL" id="CCB45568.1"/>
    </source>
</evidence>
<dbReference type="PANTHER" id="PTHR12121">
    <property type="entry name" value="CARBON CATABOLITE REPRESSOR PROTEIN 4"/>
    <property type="match status" value="1"/>
</dbReference>
<feature type="domain" description="Endonuclease/exonuclease/phosphatase" evidence="1">
    <location>
        <begin position="159"/>
        <end position="426"/>
    </location>
</feature>
<dbReference type="InterPro" id="IPR036691">
    <property type="entry name" value="Endo/exonu/phosph_ase_sf"/>
</dbReference>
<organism evidence="2 3">
    <name type="scientific">Vitis vinifera</name>
    <name type="common">Grape</name>
    <dbReference type="NCBI Taxonomy" id="29760"/>
    <lineage>
        <taxon>Eukaryota</taxon>
        <taxon>Viridiplantae</taxon>
        <taxon>Streptophyta</taxon>
        <taxon>Embryophyta</taxon>
        <taxon>Tracheophyta</taxon>
        <taxon>Spermatophyta</taxon>
        <taxon>Magnoliopsida</taxon>
        <taxon>eudicotyledons</taxon>
        <taxon>Gunneridae</taxon>
        <taxon>Pentapetalae</taxon>
        <taxon>rosids</taxon>
        <taxon>Vitales</taxon>
        <taxon>Vitaceae</taxon>
        <taxon>Viteae</taxon>
        <taxon>Vitis</taxon>
    </lineage>
</organism>
<keyword evidence="3" id="KW-1185">Reference proteome</keyword>
<dbReference type="GO" id="GO:0003730">
    <property type="term" value="F:mRNA 3'-UTR binding"/>
    <property type="evidence" value="ECO:0000318"/>
    <property type="project" value="GO_Central"/>
</dbReference>
<dbReference type="InParanoid" id="F6H0P9"/>
<sequence>MPVRESYYCSKQCFLDLWPQHKARHCLAAESVSKASNDCYSLMGRLRSSGSWTDFGIDSIFVESETLVEREGKTWIKVGSSETYVPSMDDFGFCLMFESLAIDCSLGFPLSEIKSIMTDPVIIPPHPCPRHMIQIQHLKEPRNIVFESQSSNADTFSVLSYNILSDIYASRSAHVKCPGWALAWEYRRKNLLLEITGYDADIICLQEVYTANQFISDGCATFFRHDRFKEITKYELEFDKTALSVVEGLEPGQRTEGQIRLMKANTHIYANPNLPDVKLCQVASLVNGLEKIAQSQIPILICGDMNSLPGSDPHKFLVTGRICPVSSKETADPLGIYNLLKLQHSIPLVSAYSSLLCSGRVKEDEKKKMNQETKEPVFTNLSGGNSSTLDYIFHTENNLEVEGLLELLNSETVGEALPSPLWSSDHIALMANFRFKQAFCWEPHSPPPQNPWHQAAPLS</sequence>
<dbReference type="EMBL" id="FN595227">
    <property type="protein sequence ID" value="CCB45568.1"/>
    <property type="molecule type" value="Genomic_DNA"/>
</dbReference>
<dbReference type="STRING" id="29760.F6H0P9"/>
<dbReference type="GO" id="GO:0005737">
    <property type="term" value="C:cytoplasm"/>
    <property type="evidence" value="ECO:0000318"/>
    <property type="project" value="GO_Central"/>
</dbReference>
<dbReference type="HOGENOM" id="CLU_016428_5_0_1"/>